<dbReference type="RefSeq" id="WP_054207082.1">
    <property type="nucleotide sequence ID" value="NZ_LGSZ01000008.1"/>
</dbReference>
<accession>A0A0N1FLA8</accession>
<feature type="transmembrane region" description="Helical" evidence="1">
    <location>
        <begin position="133"/>
        <end position="156"/>
    </location>
</feature>
<evidence type="ECO:0000313" key="3">
    <source>
        <dbReference type="Proteomes" id="UP000037822"/>
    </source>
</evidence>
<dbReference type="AlphaFoldDB" id="A0A0N1FLA8"/>
<protein>
    <recommendedName>
        <fullName evidence="4">DoxX family protein</fullName>
    </recommendedName>
</protein>
<dbReference type="EMBL" id="LGSZ01000008">
    <property type="protein sequence ID" value="KPH83092.1"/>
    <property type="molecule type" value="Genomic_DNA"/>
</dbReference>
<feature type="transmembrane region" description="Helical" evidence="1">
    <location>
        <begin position="168"/>
        <end position="185"/>
    </location>
</feature>
<dbReference type="OrthoDB" id="8218504at2"/>
<proteinExistence type="predicted"/>
<evidence type="ECO:0000313" key="2">
    <source>
        <dbReference type="EMBL" id="KPH83092.1"/>
    </source>
</evidence>
<reference evidence="2 3" key="1">
    <citation type="submission" date="2015-07" db="EMBL/GenBank/DDBJ databases">
        <title>Whole genome sequencing of Bosea vaviloviae isolated from cave pool.</title>
        <authorList>
            <person name="Tan N.E.H."/>
            <person name="Lee Y.P."/>
            <person name="Gan H.M."/>
            <person name="Barton H."/>
            <person name="Savka M.A."/>
        </authorList>
    </citation>
    <scope>NUCLEOTIDE SEQUENCE [LARGE SCALE GENOMIC DNA]</scope>
    <source>
        <strain evidence="2 3">SD260</strain>
    </source>
</reference>
<keyword evidence="1" id="KW-0812">Transmembrane</keyword>
<sequence>MRTNPLYDTWLFLIGDTPDHAGSGVGYLIVALFWALFIASCLIAWKAWRDDPAQRTSTHLATWFMRLMIGCMWFQGSLWKLPLPISGGFRYWTTEITTNAGFEIHKWIATNIFLPMLWLLNPLVYLTELSMAVAFMLGFMVRPLAAVGMLFVVQLWLGLYMHPMEWPWLYIFLIFVQGFFILHHAGHSLGLDGMIAKSSTGPLKGDGALARLYRRFA</sequence>
<feature type="transmembrane region" description="Helical" evidence="1">
    <location>
        <begin position="25"/>
        <end position="48"/>
    </location>
</feature>
<evidence type="ECO:0000256" key="1">
    <source>
        <dbReference type="SAM" id="Phobius"/>
    </source>
</evidence>
<evidence type="ECO:0008006" key="4">
    <source>
        <dbReference type="Google" id="ProtNLM"/>
    </source>
</evidence>
<feature type="transmembrane region" description="Helical" evidence="1">
    <location>
        <begin position="107"/>
        <end position="126"/>
    </location>
</feature>
<comment type="caution">
    <text evidence="2">The sequence shown here is derived from an EMBL/GenBank/DDBJ whole genome shotgun (WGS) entry which is preliminary data.</text>
</comment>
<keyword evidence="1" id="KW-1133">Transmembrane helix</keyword>
<keyword evidence="3" id="KW-1185">Reference proteome</keyword>
<organism evidence="2 3">
    <name type="scientific">Bosea vaviloviae</name>
    <dbReference type="NCBI Taxonomy" id="1526658"/>
    <lineage>
        <taxon>Bacteria</taxon>
        <taxon>Pseudomonadati</taxon>
        <taxon>Pseudomonadota</taxon>
        <taxon>Alphaproteobacteria</taxon>
        <taxon>Hyphomicrobiales</taxon>
        <taxon>Boseaceae</taxon>
        <taxon>Bosea</taxon>
    </lineage>
</organism>
<dbReference type="Proteomes" id="UP000037822">
    <property type="component" value="Unassembled WGS sequence"/>
</dbReference>
<gene>
    <name evidence="2" type="ORF">AE618_00390</name>
</gene>
<keyword evidence="1" id="KW-0472">Membrane</keyword>
<name>A0A0N1FLA8_9HYPH</name>
<feature type="transmembrane region" description="Helical" evidence="1">
    <location>
        <begin position="60"/>
        <end position="79"/>
    </location>
</feature>